<evidence type="ECO:0000313" key="2">
    <source>
        <dbReference type="Proteomes" id="UP000821853"/>
    </source>
</evidence>
<evidence type="ECO:0000313" key="1">
    <source>
        <dbReference type="EMBL" id="KAH9365239.1"/>
    </source>
</evidence>
<dbReference type="EMBL" id="JABSTR010000003">
    <property type="protein sequence ID" value="KAH9365239.1"/>
    <property type="molecule type" value="Genomic_DNA"/>
</dbReference>
<gene>
    <name evidence="1" type="ORF">HPB48_018529</name>
</gene>
<dbReference type="VEuPathDB" id="VectorBase:HLOH_055782"/>
<protein>
    <submittedName>
        <fullName evidence="1">Uncharacterized protein</fullName>
    </submittedName>
</protein>
<reference evidence="1 2" key="1">
    <citation type="journal article" date="2020" name="Cell">
        <title>Large-Scale Comparative Analyses of Tick Genomes Elucidate Their Genetic Diversity and Vector Capacities.</title>
        <authorList>
            <consortium name="Tick Genome and Microbiome Consortium (TIGMIC)"/>
            <person name="Jia N."/>
            <person name="Wang J."/>
            <person name="Shi W."/>
            <person name="Du L."/>
            <person name="Sun Y."/>
            <person name="Zhan W."/>
            <person name="Jiang J.F."/>
            <person name="Wang Q."/>
            <person name="Zhang B."/>
            <person name="Ji P."/>
            <person name="Bell-Sakyi L."/>
            <person name="Cui X.M."/>
            <person name="Yuan T.T."/>
            <person name="Jiang B.G."/>
            <person name="Yang W.F."/>
            <person name="Lam T.T."/>
            <person name="Chang Q.C."/>
            <person name="Ding S.J."/>
            <person name="Wang X.J."/>
            <person name="Zhu J.G."/>
            <person name="Ruan X.D."/>
            <person name="Zhao L."/>
            <person name="Wei J.T."/>
            <person name="Ye R.Z."/>
            <person name="Que T.C."/>
            <person name="Du C.H."/>
            <person name="Zhou Y.H."/>
            <person name="Cheng J.X."/>
            <person name="Dai P.F."/>
            <person name="Guo W.B."/>
            <person name="Han X.H."/>
            <person name="Huang E.J."/>
            <person name="Li L.F."/>
            <person name="Wei W."/>
            <person name="Gao Y.C."/>
            <person name="Liu J.Z."/>
            <person name="Shao H.Z."/>
            <person name="Wang X."/>
            <person name="Wang C.C."/>
            <person name="Yang T.C."/>
            <person name="Huo Q.B."/>
            <person name="Li W."/>
            <person name="Chen H.Y."/>
            <person name="Chen S.E."/>
            <person name="Zhou L.G."/>
            <person name="Ni X.B."/>
            <person name="Tian J.H."/>
            <person name="Sheng Y."/>
            <person name="Liu T."/>
            <person name="Pan Y.S."/>
            <person name="Xia L.Y."/>
            <person name="Li J."/>
            <person name="Zhao F."/>
            <person name="Cao W.C."/>
        </authorList>
    </citation>
    <scope>NUCLEOTIDE SEQUENCE [LARGE SCALE GENOMIC DNA]</scope>
    <source>
        <strain evidence="1">HaeL-2018</strain>
    </source>
</reference>
<name>A0A9J6FQX3_HAELO</name>
<keyword evidence="2" id="KW-1185">Reference proteome</keyword>
<accession>A0A9J6FQX3</accession>
<dbReference type="AlphaFoldDB" id="A0A9J6FQX3"/>
<proteinExistence type="predicted"/>
<dbReference type="Proteomes" id="UP000821853">
    <property type="component" value="Unassembled WGS sequence"/>
</dbReference>
<dbReference type="OrthoDB" id="6426460at2759"/>
<organism evidence="1 2">
    <name type="scientific">Haemaphysalis longicornis</name>
    <name type="common">Bush tick</name>
    <dbReference type="NCBI Taxonomy" id="44386"/>
    <lineage>
        <taxon>Eukaryota</taxon>
        <taxon>Metazoa</taxon>
        <taxon>Ecdysozoa</taxon>
        <taxon>Arthropoda</taxon>
        <taxon>Chelicerata</taxon>
        <taxon>Arachnida</taxon>
        <taxon>Acari</taxon>
        <taxon>Parasitiformes</taxon>
        <taxon>Ixodida</taxon>
        <taxon>Ixodoidea</taxon>
        <taxon>Ixodidae</taxon>
        <taxon>Haemaphysalinae</taxon>
        <taxon>Haemaphysalis</taxon>
    </lineage>
</organism>
<comment type="caution">
    <text evidence="1">The sequence shown here is derived from an EMBL/GenBank/DDBJ whole genome shotgun (WGS) entry which is preliminary data.</text>
</comment>
<sequence length="105" mass="12384">MHYWTDKKPEVFGMIRQLERPIVFVMLSASEVRCYRLIALLENLRVQGSPDLERPVEDLRLIDAADLVNDDHVDFAVYVYRLFYTILTLLKDKVVYPFKPCYVVS</sequence>